<dbReference type="PRINTS" id="PR00368">
    <property type="entry name" value="FADPNR"/>
</dbReference>
<evidence type="ECO:0000256" key="2">
    <source>
        <dbReference type="ARBA" id="ARBA00022630"/>
    </source>
</evidence>
<evidence type="ECO:0000313" key="7">
    <source>
        <dbReference type="EMBL" id="MEQ0558295.1"/>
    </source>
</evidence>
<keyword evidence="2" id="KW-0285">Flavoprotein</keyword>
<dbReference type="InterPro" id="IPR023753">
    <property type="entry name" value="FAD/NAD-binding_dom"/>
</dbReference>
<evidence type="ECO:0000259" key="5">
    <source>
        <dbReference type="Pfam" id="PF07992"/>
    </source>
</evidence>
<dbReference type="PRINTS" id="PR00411">
    <property type="entry name" value="PNDRDTASEI"/>
</dbReference>
<dbReference type="InterPro" id="IPR036188">
    <property type="entry name" value="FAD/NAD-bd_sf"/>
</dbReference>
<dbReference type="SUPFAM" id="SSF51905">
    <property type="entry name" value="FAD/NAD(P)-binding domain"/>
    <property type="match status" value="2"/>
</dbReference>
<protein>
    <submittedName>
        <fullName evidence="7">FAD-dependent oxidoreductase</fullName>
    </submittedName>
</protein>
<dbReference type="InterPro" id="IPR050446">
    <property type="entry name" value="FAD-oxidoreductase/Apoptosis"/>
</dbReference>
<name>A0ABV0L7K6_9PSEU</name>
<reference evidence="7 8" key="1">
    <citation type="submission" date="2024-05" db="EMBL/GenBank/DDBJ databases">
        <authorList>
            <person name="Zhao H."/>
            <person name="Xu Y."/>
            <person name="Lin S."/>
            <person name="Spain J.C."/>
            <person name="Zhou N.-Y."/>
        </authorList>
    </citation>
    <scope>NUCLEOTIDE SEQUENCE [LARGE SCALE GENOMIC DNA]</scope>
    <source>
        <strain evidence="7 8">NEAU-NG30</strain>
    </source>
</reference>
<keyword evidence="4" id="KW-0560">Oxidoreductase</keyword>
<comment type="cofactor">
    <cofactor evidence="1">
        <name>FAD</name>
        <dbReference type="ChEBI" id="CHEBI:57692"/>
    </cofactor>
</comment>
<dbReference type="PANTHER" id="PTHR43557:SF2">
    <property type="entry name" value="RIESKE DOMAIN-CONTAINING PROTEIN-RELATED"/>
    <property type="match status" value="1"/>
</dbReference>
<dbReference type="RefSeq" id="WP_348947614.1">
    <property type="nucleotide sequence ID" value="NZ_JBDZYD010000001.1"/>
</dbReference>
<dbReference type="Gene3D" id="3.50.50.60">
    <property type="entry name" value="FAD/NAD(P)-binding domain"/>
    <property type="match status" value="2"/>
</dbReference>
<proteinExistence type="predicted"/>
<organism evidence="7 8">
    <name type="scientific">Amycolatopsis melonis</name>
    <dbReference type="NCBI Taxonomy" id="3156488"/>
    <lineage>
        <taxon>Bacteria</taxon>
        <taxon>Bacillati</taxon>
        <taxon>Actinomycetota</taxon>
        <taxon>Actinomycetes</taxon>
        <taxon>Pseudonocardiales</taxon>
        <taxon>Pseudonocardiaceae</taxon>
        <taxon>Amycolatopsis</taxon>
    </lineage>
</organism>
<comment type="caution">
    <text evidence="7">The sequence shown here is derived from an EMBL/GenBank/DDBJ whole genome shotgun (WGS) entry which is preliminary data.</text>
</comment>
<keyword evidence="3" id="KW-0274">FAD</keyword>
<evidence type="ECO:0000256" key="1">
    <source>
        <dbReference type="ARBA" id="ARBA00001974"/>
    </source>
</evidence>
<evidence type="ECO:0000256" key="3">
    <source>
        <dbReference type="ARBA" id="ARBA00022827"/>
    </source>
</evidence>
<dbReference type="Gene3D" id="3.30.390.30">
    <property type="match status" value="1"/>
</dbReference>
<dbReference type="InterPro" id="IPR028202">
    <property type="entry name" value="Reductase_C"/>
</dbReference>
<feature type="domain" description="Reductase C-terminal" evidence="6">
    <location>
        <begin position="334"/>
        <end position="405"/>
    </location>
</feature>
<feature type="domain" description="FAD/NAD(P)-binding" evidence="5">
    <location>
        <begin position="17"/>
        <end position="313"/>
    </location>
</feature>
<sequence>MEATAGAGHPRGGEVERVVVVGASAGGLGTAEALRRSGYQGVITLIGDEPHLPYDRPPLSKQLLKGAWQPDRLQLRSTADIDALHLDPLLGVAAAGLDRDGREVVLADGARVPYDALVVATGVRPRRLPGCDGVSGVHVLRTLDDALVLKDRLGPGRRLVIVGGGFVGAEVAATARGLGAEVTLLEAGPVPMGPAVGDEVGRFLAAVHHEQGARVRTGTAVSEIRRSETGVTGVRLADGTDIAADDVLVAIGSLPNTEWLAGSGLTVDDGLVCDEFCAAAPGVYGVGDVARWHNPLFGTAMRIEHRTNAAEQAMAVARNLLGPDPGRPFAPVPYFWSDQYAVKTQAYGYLRGHDEAVVVEHDAAGARLLVAYRRDDRLTGVLSAGVPPKILRAWRALIAARTPWADALDTTPVA</sequence>
<evidence type="ECO:0000313" key="8">
    <source>
        <dbReference type="Proteomes" id="UP001440984"/>
    </source>
</evidence>
<keyword evidence="8" id="KW-1185">Reference proteome</keyword>
<accession>A0ABV0L7K6</accession>
<dbReference type="SUPFAM" id="SSF55424">
    <property type="entry name" value="FAD/NAD-linked reductases, dimerisation (C-terminal) domain"/>
    <property type="match status" value="1"/>
</dbReference>
<dbReference type="Pfam" id="PF14759">
    <property type="entry name" value="Reductase_C"/>
    <property type="match status" value="1"/>
</dbReference>
<dbReference type="EMBL" id="JBDZYD010000001">
    <property type="protein sequence ID" value="MEQ0558295.1"/>
    <property type="molecule type" value="Genomic_DNA"/>
</dbReference>
<gene>
    <name evidence="7" type="ORF">ABJI51_04365</name>
</gene>
<evidence type="ECO:0000256" key="4">
    <source>
        <dbReference type="ARBA" id="ARBA00023002"/>
    </source>
</evidence>
<evidence type="ECO:0000259" key="6">
    <source>
        <dbReference type="Pfam" id="PF14759"/>
    </source>
</evidence>
<dbReference type="Proteomes" id="UP001440984">
    <property type="component" value="Unassembled WGS sequence"/>
</dbReference>
<dbReference type="Pfam" id="PF07992">
    <property type="entry name" value="Pyr_redox_2"/>
    <property type="match status" value="1"/>
</dbReference>
<dbReference type="PANTHER" id="PTHR43557">
    <property type="entry name" value="APOPTOSIS-INDUCING FACTOR 1"/>
    <property type="match status" value="1"/>
</dbReference>
<dbReference type="InterPro" id="IPR016156">
    <property type="entry name" value="FAD/NAD-linked_Rdtase_dimer_sf"/>
</dbReference>